<evidence type="ECO:0000313" key="4">
    <source>
        <dbReference type="EMBL" id="SCL74375.1"/>
    </source>
</evidence>
<dbReference type="NCBIfam" id="TIGR04213">
    <property type="entry name" value="PGF_pre_PGF"/>
    <property type="match status" value="1"/>
</dbReference>
<sequence length="321" mass="33731">MRERKLRMVEKIRSHCRRDMPDGSIVLMGGFDPAGNMKNDVWQLQPAGSNAQSPSHTYTAPGTYPVALQAFNPDGYNATRKINYITVSPAPTPTATATPTSQPVYSGGGGGTTAGPDGSYNVGGDSAVSKVNVTGTGLKTFIVTGRVQSSPGTGIPPVPGVPYQYVELTPARFEAITGANITFTVPAAWLAEHGFIPGEVVLYRYNGTAWETLPTWIVDNSGSTITFRATTPGFSLFAITGIEKAGEAITTPTAAQTPPQATTQPTATETAAVPAGDAAPEFPLGTVALAGGGLLVLIGAGYLIRRWWIIRQNPALFKKYD</sequence>
<feature type="transmembrane region" description="Helical" evidence="2">
    <location>
        <begin position="282"/>
        <end position="304"/>
    </location>
</feature>
<dbReference type="AlphaFoldDB" id="A0A1M4MHM3"/>
<keyword evidence="2" id="KW-0812">Transmembrane</keyword>
<organism evidence="4 5">
    <name type="scientific">Methanoculleus chikugoensis</name>
    <dbReference type="NCBI Taxonomy" id="118126"/>
    <lineage>
        <taxon>Archaea</taxon>
        <taxon>Methanobacteriati</taxon>
        <taxon>Methanobacteriota</taxon>
        <taxon>Stenosarchaea group</taxon>
        <taxon>Methanomicrobia</taxon>
        <taxon>Methanomicrobiales</taxon>
        <taxon>Methanomicrobiaceae</taxon>
        <taxon>Methanoculleus</taxon>
    </lineage>
</organism>
<keyword evidence="2" id="KW-1133">Transmembrane helix</keyword>
<dbReference type="InterPro" id="IPR035986">
    <property type="entry name" value="PKD_dom_sf"/>
</dbReference>
<dbReference type="OrthoDB" id="107851at2157"/>
<dbReference type="RefSeq" id="WP_083608684.1">
    <property type="nucleotide sequence ID" value="NZ_FMID01000005.1"/>
</dbReference>
<dbReference type="Gene3D" id="2.60.40.10">
    <property type="entry name" value="Immunoglobulins"/>
    <property type="match status" value="1"/>
</dbReference>
<evidence type="ECO:0000256" key="1">
    <source>
        <dbReference type="SAM" id="MobiDB-lite"/>
    </source>
</evidence>
<dbReference type="CDD" id="cd00146">
    <property type="entry name" value="PKD"/>
    <property type="match status" value="1"/>
</dbReference>
<accession>A0A1M4MHM3</accession>
<reference evidence="4 5" key="1">
    <citation type="submission" date="2016-08" db="EMBL/GenBank/DDBJ databases">
        <authorList>
            <person name="Seilhamer J.J."/>
        </authorList>
    </citation>
    <scope>NUCLEOTIDE SEQUENCE [LARGE SCALE GENOMIC DNA]</scope>
    <source>
        <strain evidence="4">L21-II-0</strain>
    </source>
</reference>
<dbReference type="EMBL" id="FMID01000005">
    <property type="protein sequence ID" value="SCL74375.1"/>
    <property type="molecule type" value="Genomic_DNA"/>
</dbReference>
<evidence type="ECO:0000259" key="3">
    <source>
        <dbReference type="PROSITE" id="PS50093"/>
    </source>
</evidence>
<feature type="region of interest" description="Disordered" evidence="1">
    <location>
        <begin position="93"/>
        <end position="112"/>
    </location>
</feature>
<dbReference type="InterPro" id="IPR000601">
    <property type="entry name" value="PKD_dom"/>
</dbReference>
<protein>
    <submittedName>
        <fullName evidence="4">PGF-pre-PGF domain protein</fullName>
    </submittedName>
</protein>
<dbReference type="PROSITE" id="PS50093">
    <property type="entry name" value="PKD"/>
    <property type="match status" value="1"/>
</dbReference>
<dbReference type="STRING" id="118126.L21_0250"/>
<dbReference type="SUPFAM" id="SSF49299">
    <property type="entry name" value="PKD domain"/>
    <property type="match status" value="1"/>
</dbReference>
<dbReference type="InterPro" id="IPR013783">
    <property type="entry name" value="Ig-like_fold"/>
</dbReference>
<dbReference type="InterPro" id="IPR026453">
    <property type="entry name" value="PGF_pre_PGF"/>
</dbReference>
<keyword evidence="2" id="KW-0472">Membrane</keyword>
<name>A0A1M4MHM3_9EURY</name>
<feature type="region of interest" description="Disordered" evidence="1">
    <location>
        <begin position="252"/>
        <end position="271"/>
    </location>
</feature>
<proteinExistence type="predicted"/>
<evidence type="ECO:0000256" key="2">
    <source>
        <dbReference type="SAM" id="Phobius"/>
    </source>
</evidence>
<gene>
    <name evidence="4" type="ORF">L21_0250</name>
</gene>
<feature type="domain" description="PKD" evidence="3">
    <location>
        <begin position="42"/>
        <end position="79"/>
    </location>
</feature>
<evidence type="ECO:0000313" key="5">
    <source>
        <dbReference type="Proteomes" id="UP000184671"/>
    </source>
</evidence>
<dbReference type="Proteomes" id="UP000184671">
    <property type="component" value="Unassembled WGS sequence"/>
</dbReference>